<evidence type="ECO:0000256" key="10">
    <source>
        <dbReference type="HAMAP-Rule" id="MF_00134"/>
    </source>
</evidence>
<evidence type="ECO:0000256" key="3">
    <source>
        <dbReference type="ARBA" id="ARBA00012362"/>
    </source>
</evidence>
<name>A0A1H3KQZ8_9RHOB</name>
<evidence type="ECO:0000313" key="12">
    <source>
        <dbReference type="EMBL" id="SDY54480.1"/>
    </source>
</evidence>
<gene>
    <name evidence="10" type="primary">trpC</name>
    <name evidence="12" type="ORF">SAMN05444486_102692</name>
</gene>
<dbReference type="EC" id="4.1.1.48" evidence="3 10"/>
<keyword evidence="9 10" id="KW-0456">Lyase</keyword>
<comment type="similarity">
    <text evidence="10">Belongs to the TrpC family.</text>
</comment>
<dbReference type="STRING" id="576131.SAMN05444486_102692"/>
<dbReference type="PROSITE" id="PS00614">
    <property type="entry name" value="IGPS"/>
    <property type="match status" value="1"/>
</dbReference>
<dbReference type="GO" id="GO:0000162">
    <property type="term" value="P:L-tryptophan biosynthetic process"/>
    <property type="evidence" value="ECO:0007669"/>
    <property type="project" value="UniProtKB-UniRule"/>
</dbReference>
<keyword evidence="5 10" id="KW-0028">Amino-acid biosynthesis</keyword>
<dbReference type="CDD" id="cd00331">
    <property type="entry name" value="IGPS"/>
    <property type="match status" value="1"/>
</dbReference>
<evidence type="ECO:0000256" key="1">
    <source>
        <dbReference type="ARBA" id="ARBA00001633"/>
    </source>
</evidence>
<accession>A0A1H3KQZ8</accession>
<dbReference type="InterPro" id="IPR011060">
    <property type="entry name" value="RibuloseP-bd_barrel"/>
</dbReference>
<dbReference type="Gene3D" id="3.20.20.70">
    <property type="entry name" value="Aldolase class I"/>
    <property type="match status" value="1"/>
</dbReference>
<dbReference type="GO" id="GO:0004640">
    <property type="term" value="F:phosphoribosylanthranilate isomerase activity"/>
    <property type="evidence" value="ECO:0007669"/>
    <property type="project" value="TreeGrafter"/>
</dbReference>
<reference evidence="12 13" key="1">
    <citation type="submission" date="2016-10" db="EMBL/GenBank/DDBJ databases">
        <authorList>
            <person name="de Groot N.N."/>
        </authorList>
    </citation>
    <scope>NUCLEOTIDE SEQUENCE [LARGE SCALE GENOMIC DNA]</scope>
    <source>
        <strain evidence="12 13">DSM 24677</strain>
    </source>
</reference>
<evidence type="ECO:0000256" key="7">
    <source>
        <dbReference type="ARBA" id="ARBA00022822"/>
    </source>
</evidence>
<comment type="pathway">
    <text evidence="2 10">Amino-acid biosynthesis; L-tryptophan biosynthesis; L-tryptophan from chorismate: step 4/5.</text>
</comment>
<dbReference type="InterPro" id="IPR001468">
    <property type="entry name" value="Indole-3-GlycerolPSynthase_CS"/>
</dbReference>
<dbReference type="FunFam" id="3.20.20.70:FF:000024">
    <property type="entry name" value="Indole-3-glycerol phosphate synthase"/>
    <property type="match status" value="1"/>
</dbReference>
<comment type="catalytic activity">
    <reaction evidence="1 10">
        <text>1-(2-carboxyphenylamino)-1-deoxy-D-ribulose 5-phosphate + H(+) = (1S,2R)-1-C-(indol-3-yl)glycerol 3-phosphate + CO2 + H2O</text>
        <dbReference type="Rhea" id="RHEA:23476"/>
        <dbReference type="ChEBI" id="CHEBI:15377"/>
        <dbReference type="ChEBI" id="CHEBI:15378"/>
        <dbReference type="ChEBI" id="CHEBI:16526"/>
        <dbReference type="ChEBI" id="CHEBI:58613"/>
        <dbReference type="ChEBI" id="CHEBI:58866"/>
        <dbReference type="EC" id="4.1.1.48"/>
    </reaction>
</comment>
<dbReference type="OrthoDB" id="9804217at2"/>
<evidence type="ECO:0000259" key="11">
    <source>
        <dbReference type="Pfam" id="PF00218"/>
    </source>
</evidence>
<dbReference type="InterPro" id="IPR013785">
    <property type="entry name" value="Aldolase_TIM"/>
</dbReference>
<evidence type="ECO:0000256" key="9">
    <source>
        <dbReference type="ARBA" id="ARBA00023239"/>
    </source>
</evidence>
<keyword evidence="8 10" id="KW-0057">Aromatic amino acid biosynthesis</keyword>
<evidence type="ECO:0000256" key="4">
    <source>
        <dbReference type="ARBA" id="ARBA00018080"/>
    </source>
</evidence>
<dbReference type="Pfam" id="PF00218">
    <property type="entry name" value="IGPS"/>
    <property type="match status" value="1"/>
</dbReference>
<protein>
    <recommendedName>
        <fullName evidence="4 10">Indole-3-glycerol phosphate synthase</fullName>
        <shortName evidence="10">IGPS</shortName>
        <ecNumber evidence="3 10">4.1.1.48</ecNumber>
    </recommendedName>
</protein>
<dbReference type="GO" id="GO:0004425">
    <property type="term" value="F:indole-3-glycerol-phosphate synthase activity"/>
    <property type="evidence" value="ECO:0007669"/>
    <property type="project" value="UniProtKB-UniRule"/>
</dbReference>
<keyword evidence="6 10" id="KW-0210">Decarboxylase</keyword>
<evidence type="ECO:0000256" key="6">
    <source>
        <dbReference type="ARBA" id="ARBA00022793"/>
    </source>
</evidence>
<dbReference type="HAMAP" id="MF_00134_B">
    <property type="entry name" value="IGPS_B"/>
    <property type="match status" value="1"/>
</dbReference>
<dbReference type="Proteomes" id="UP000199026">
    <property type="component" value="Unassembled WGS sequence"/>
</dbReference>
<dbReference type="UniPathway" id="UPA00035">
    <property type="reaction ID" value="UER00043"/>
</dbReference>
<evidence type="ECO:0000256" key="5">
    <source>
        <dbReference type="ARBA" id="ARBA00022605"/>
    </source>
</evidence>
<dbReference type="PANTHER" id="PTHR22854">
    <property type="entry name" value="TRYPTOPHAN BIOSYNTHESIS PROTEIN"/>
    <property type="match status" value="1"/>
</dbReference>
<dbReference type="NCBIfam" id="NF001370">
    <property type="entry name" value="PRK00278.1-2"/>
    <property type="match status" value="1"/>
</dbReference>
<dbReference type="EMBL" id="FNPR01000002">
    <property type="protein sequence ID" value="SDY54480.1"/>
    <property type="molecule type" value="Genomic_DNA"/>
</dbReference>
<dbReference type="AlphaFoldDB" id="A0A1H3KQZ8"/>
<dbReference type="GeneID" id="78124753"/>
<dbReference type="SUPFAM" id="SSF51366">
    <property type="entry name" value="Ribulose-phoshate binding barrel"/>
    <property type="match status" value="1"/>
</dbReference>
<proteinExistence type="inferred from homology"/>
<dbReference type="RefSeq" id="WP_089890841.1">
    <property type="nucleotide sequence ID" value="NZ_CALJFH010000015.1"/>
</dbReference>
<evidence type="ECO:0000313" key="13">
    <source>
        <dbReference type="Proteomes" id="UP000199026"/>
    </source>
</evidence>
<organism evidence="12 13">
    <name type="scientific">Lentibacter algarum</name>
    <dbReference type="NCBI Taxonomy" id="576131"/>
    <lineage>
        <taxon>Bacteria</taxon>
        <taxon>Pseudomonadati</taxon>
        <taxon>Pseudomonadota</taxon>
        <taxon>Alphaproteobacteria</taxon>
        <taxon>Rhodobacterales</taxon>
        <taxon>Roseobacteraceae</taxon>
        <taxon>Lentibacter</taxon>
    </lineage>
</organism>
<dbReference type="InterPro" id="IPR045186">
    <property type="entry name" value="Indole-3-glycerol_P_synth"/>
</dbReference>
<dbReference type="PANTHER" id="PTHR22854:SF2">
    <property type="entry name" value="INDOLE-3-GLYCEROL-PHOSPHATE SYNTHASE"/>
    <property type="match status" value="1"/>
</dbReference>
<dbReference type="InterPro" id="IPR013798">
    <property type="entry name" value="Indole-3-glycerol_P_synth_dom"/>
</dbReference>
<evidence type="ECO:0000256" key="8">
    <source>
        <dbReference type="ARBA" id="ARBA00023141"/>
    </source>
</evidence>
<dbReference type="NCBIfam" id="NF001373">
    <property type="entry name" value="PRK00278.1-6"/>
    <property type="match status" value="1"/>
</dbReference>
<feature type="domain" description="Indole-3-glycerol phosphate synthase" evidence="11">
    <location>
        <begin position="6"/>
        <end position="260"/>
    </location>
</feature>
<keyword evidence="13" id="KW-1185">Reference proteome</keyword>
<dbReference type="NCBIfam" id="NF001377">
    <property type="entry name" value="PRK00278.2-4"/>
    <property type="match status" value="1"/>
</dbReference>
<keyword evidence="7 10" id="KW-0822">Tryptophan biosynthesis</keyword>
<sequence length="270" mass="28991">MSPTILDKIKAYKLEEIAADKAAKSLEAVEASAEAASPVRPFADALFEASKAGYGLIAEIKKASPSKGLIRADFDPASLAQAYEAGGATCLSVLTDTPSFQGHKSFLTAARDACSLPALRKDFMYDTYQVAEARALGADCILIIMASVSDAQAQELEDAATQWGMDALLEVHDAEELERASALKSRMIGINNRNLNTFETSLDVTRKLSKRVPEDRMIVCESGLFTPDDLADIARYGARSFLIGESLMRQDDVEVATRTLLANPFSAAGA</sequence>
<evidence type="ECO:0000256" key="2">
    <source>
        <dbReference type="ARBA" id="ARBA00004696"/>
    </source>
</evidence>